<evidence type="ECO:0000313" key="1">
    <source>
        <dbReference type="EMBL" id="OAH43157.1"/>
    </source>
</evidence>
<proteinExistence type="predicted"/>
<accession>A0A177JQI7</accession>
<dbReference type="AlphaFoldDB" id="A0A177JQI7"/>
<organism evidence="1 2">
    <name type="scientific">Sphingobium yanoikuyae</name>
    <name type="common">Sphingomonas yanoikuyae</name>
    <dbReference type="NCBI Taxonomy" id="13690"/>
    <lineage>
        <taxon>Bacteria</taxon>
        <taxon>Pseudomonadati</taxon>
        <taxon>Pseudomonadota</taxon>
        <taxon>Alphaproteobacteria</taxon>
        <taxon>Sphingomonadales</taxon>
        <taxon>Sphingomonadaceae</taxon>
        <taxon>Sphingobium</taxon>
    </lineage>
</organism>
<comment type="caution">
    <text evidence="1">The sequence shown here is derived from an EMBL/GenBank/DDBJ whole genome shotgun (WGS) entry which is preliminary data.</text>
</comment>
<dbReference type="EMBL" id="LSTR01000036">
    <property type="protein sequence ID" value="OAH43157.1"/>
    <property type="molecule type" value="Genomic_DNA"/>
</dbReference>
<evidence type="ECO:0000313" key="2">
    <source>
        <dbReference type="Proteomes" id="UP000077262"/>
    </source>
</evidence>
<reference evidence="1 2" key="1">
    <citation type="submission" date="2016-02" db="EMBL/GenBank/DDBJ databases">
        <authorList>
            <person name="Wen L."/>
            <person name="He K."/>
            <person name="Yang H."/>
        </authorList>
    </citation>
    <scope>NUCLEOTIDE SEQUENCE [LARGE SCALE GENOMIC DNA]</scope>
    <source>
        <strain evidence="1 2">CD09_2</strain>
    </source>
</reference>
<gene>
    <name evidence="1" type="ORF">AX777_15925</name>
</gene>
<sequence length="260" mass="26266">MVALLAAPAVAGGVGKAVAMAYGAPVAARGIATFFDTQFQTMKASDNAMVEQTGRILEAATLGYGIGYIAPVAIIAAGQLILGNPLGAIGTVGSAAILANPIAATCAAAGALYYGYAAMTDAERTQLIESLAQGLKVGTQLVLSILDFFLTEMKKALSSDMLSELKASVAEYAATFGNGIADITRTVADKLQMGLSQAYDGAIYLRQNAGEALASAAVSGSALAGKAFDQLSGMVGNHAASKKAAAMLPDSNNSEQSEQS</sequence>
<dbReference type="Proteomes" id="UP000077262">
    <property type="component" value="Unassembled WGS sequence"/>
</dbReference>
<name>A0A177JQI7_SPHYA</name>
<protein>
    <submittedName>
        <fullName evidence="1">Uncharacterized protein</fullName>
    </submittedName>
</protein>